<dbReference type="Pfam" id="PF13485">
    <property type="entry name" value="Peptidase_MA_2"/>
    <property type="match status" value="1"/>
</dbReference>
<dbReference type="AlphaFoldDB" id="A0A1Y6CCR7"/>
<feature type="domain" description="Peptidase MA-like" evidence="1">
    <location>
        <begin position="269"/>
        <end position="413"/>
    </location>
</feature>
<dbReference type="Proteomes" id="UP000192907">
    <property type="component" value="Unassembled WGS sequence"/>
</dbReference>
<accession>A0A1Y6CCR7</accession>
<dbReference type="STRING" id="1513793.SAMN06296036_11772"/>
<evidence type="ECO:0000313" key="2">
    <source>
        <dbReference type="EMBL" id="SMF55049.1"/>
    </source>
</evidence>
<dbReference type="InterPro" id="IPR011990">
    <property type="entry name" value="TPR-like_helical_dom_sf"/>
</dbReference>
<reference evidence="3" key="1">
    <citation type="submission" date="2017-04" db="EMBL/GenBank/DDBJ databases">
        <authorList>
            <person name="Varghese N."/>
            <person name="Submissions S."/>
        </authorList>
    </citation>
    <scope>NUCLEOTIDE SEQUENCE [LARGE SCALE GENOMIC DNA]</scope>
    <source>
        <strain evidence="3">RKEM611</strain>
    </source>
</reference>
<gene>
    <name evidence="2" type="ORF">SAMN06296036_11772</name>
</gene>
<dbReference type="InterPro" id="IPR039568">
    <property type="entry name" value="Peptidase_MA-like_dom"/>
</dbReference>
<dbReference type="SUPFAM" id="SSF48452">
    <property type="entry name" value="TPR-like"/>
    <property type="match status" value="1"/>
</dbReference>
<dbReference type="EMBL" id="FWZT01000017">
    <property type="protein sequence ID" value="SMF55049.1"/>
    <property type="molecule type" value="Genomic_DNA"/>
</dbReference>
<dbReference type="OrthoDB" id="9787613at2"/>
<name>A0A1Y6CCR7_9BACT</name>
<organism evidence="2 3">
    <name type="scientific">Pseudobacteriovorax antillogorgiicola</name>
    <dbReference type="NCBI Taxonomy" id="1513793"/>
    <lineage>
        <taxon>Bacteria</taxon>
        <taxon>Pseudomonadati</taxon>
        <taxon>Bdellovibrionota</taxon>
        <taxon>Oligoflexia</taxon>
        <taxon>Oligoflexales</taxon>
        <taxon>Pseudobacteriovoracaceae</taxon>
        <taxon>Pseudobacteriovorax</taxon>
    </lineage>
</organism>
<proteinExistence type="predicted"/>
<keyword evidence="3" id="KW-1185">Reference proteome</keyword>
<dbReference type="RefSeq" id="WP_132322082.1">
    <property type="nucleotide sequence ID" value="NZ_FWZT01000017.1"/>
</dbReference>
<evidence type="ECO:0000313" key="3">
    <source>
        <dbReference type="Proteomes" id="UP000192907"/>
    </source>
</evidence>
<evidence type="ECO:0000259" key="1">
    <source>
        <dbReference type="Pfam" id="PF13485"/>
    </source>
</evidence>
<protein>
    <recommendedName>
        <fullName evidence="1">Peptidase MA-like domain-containing protein</fullName>
    </recommendedName>
</protein>
<sequence>MKPAFYLFMFIAASLLIAHHWLRKPSALNQEPVVEPLTPPSLESPADLSPSPSVNSAIETIVALYEQKNFAEALRLTRQELNRPGIDEQDATWLERQLPRILISLAWALVQEKNCGEAIPLFEEAFRFESHPMALKGLGACYYLNKDYWSASTYMGRYLEAHYDFESVIVQLESLESLGQYEDAWLLIESSLERDLDERQRQALQKRRLTMSEKRREADHQTHLDGSYVRLHYRAIDHESLGLWSIDVLDQAVESIVILLDLPYPRSLIEVYLYPIDGFQKIHHGPSWAQGLFDGRIRIPIPKVMSDRNQDLLSRTFRHEISHALLAEQNRSAHLPTWFQEGLAQYLECPDQCRSFQFPMNRGSFLSQGTFENSFTSLNHQTARIAYSQSLFLVQNLITHSGIEGIRQIIKNQRPVKSSRAGNFLSPINLSFTTLYEISSHNWQAGKKL</sequence>
<dbReference type="Gene3D" id="1.25.40.10">
    <property type="entry name" value="Tetratricopeptide repeat domain"/>
    <property type="match status" value="1"/>
</dbReference>